<dbReference type="NCBIfam" id="NF001109">
    <property type="entry name" value="PRK00136.1"/>
    <property type="match status" value="1"/>
</dbReference>
<dbReference type="FunFam" id="3.30.1490.10:FF:000001">
    <property type="entry name" value="30S ribosomal protein S8"/>
    <property type="match status" value="1"/>
</dbReference>
<proteinExistence type="inferred from homology"/>
<evidence type="ECO:0000256" key="5">
    <source>
        <dbReference type="ARBA" id="ARBA00023274"/>
    </source>
</evidence>
<organism evidence="9 10">
    <name type="scientific">Treponema succinifaciens (strain ATCC 33096 / DSM 2489 / 6091)</name>
    <dbReference type="NCBI Taxonomy" id="869209"/>
    <lineage>
        <taxon>Bacteria</taxon>
        <taxon>Pseudomonadati</taxon>
        <taxon>Spirochaetota</taxon>
        <taxon>Spirochaetia</taxon>
        <taxon>Spirochaetales</taxon>
        <taxon>Treponemataceae</taxon>
        <taxon>Treponema</taxon>
    </lineage>
</organism>
<dbReference type="HOGENOM" id="CLU_098428_0_2_12"/>
<dbReference type="eggNOG" id="COG0096">
    <property type="taxonomic scope" value="Bacteria"/>
</dbReference>
<sequence length="133" mass="14696">MAASDPIADMLAKVQNAARAGHEKVDVPTSKMKLEIVKILKTEGYIKNFKKVQDDNGHTVIRIFLKYDDFNKSVIHGMRKISTPGRRAYSGYRELPSVYNGYGTLIVSTSSGVTTGKKASEKMVGGELICKVW</sequence>
<keyword evidence="10" id="KW-1185">Reference proteome</keyword>
<evidence type="ECO:0000256" key="4">
    <source>
        <dbReference type="ARBA" id="ARBA00022980"/>
    </source>
</evidence>
<reference evidence="10" key="2">
    <citation type="submission" date="2011-04" db="EMBL/GenBank/DDBJ databases">
        <title>The complete genome of chromosome of Treponema succinifaciens DSM 2489.</title>
        <authorList>
            <person name="Lucas S."/>
            <person name="Copeland A."/>
            <person name="Lapidus A."/>
            <person name="Bruce D."/>
            <person name="Goodwin L."/>
            <person name="Pitluck S."/>
            <person name="Peters L."/>
            <person name="Kyrpides N."/>
            <person name="Mavromatis K."/>
            <person name="Ivanova N."/>
            <person name="Ovchinnikova G."/>
            <person name="Teshima H."/>
            <person name="Detter J.C."/>
            <person name="Tapia R."/>
            <person name="Han C."/>
            <person name="Land M."/>
            <person name="Hauser L."/>
            <person name="Markowitz V."/>
            <person name="Cheng J.-F."/>
            <person name="Hugenholtz P."/>
            <person name="Woyke T."/>
            <person name="Wu D."/>
            <person name="Gronow S."/>
            <person name="Wellnitz S."/>
            <person name="Brambilla E."/>
            <person name="Klenk H.-P."/>
            <person name="Eisen J.A."/>
        </authorList>
    </citation>
    <scope>NUCLEOTIDE SEQUENCE [LARGE SCALE GENOMIC DNA]</scope>
    <source>
        <strain evidence="10">ATCC 33096 / DSM 2489 / 6091</strain>
    </source>
</reference>
<dbReference type="Pfam" id="PF00410">
    <property type="entry name" value="Ribosomal_S8"/>
    <property type="match status" value="1"/>
</dbReference>
<evidence type="ECO:0000256" key="1">
    <source>
        <dbReference type="ARBA" id="ARBA00006471"/>
    </source>
</evidence>
<dbReference type="AlphaFoldDB" id="F2NTX1"/>
<dbReference type="PANTHER" id="PTHR11758">
    <property type="entry name" value="40S RIBOSOMAL PROTEIN S15A"/>
    <property type="match status" value="1"/>
</dbReference>
<keyword evidence="2 8" id="KW-0699">rRNA-binding</keyword>
<evidence type="ECO:0000256" key="8">
    <source>
        <dbReference type="HAMAP-Rule" id="MF_01302"/>
    </source>
</evidence>
<comment type="function">
    <text evidence="8">One of the primary rRNA binding proteins, it binds directly to 16S rRNA central domain where it helps coordinate assembly of the platform of the 30S subunit.</text>
</comment>
<dbReference type="GO" id="GO:0005737">
    <property type="term" value="C:cytoplasm"/>
    <property type="evidence" value="ECO:0007669"/>
    <property type="project" value="UniProtKB-ARBA"/>
</dbReference>
<dbReference type="GO" id="GO:1990904">
    <property type="term" value="C:ribonucleoprotein complex"/>
    <property type="evidence" value="ECO:0007669"/>
    <property type="project" value="UniProtKB-KW"/>
</dbReference>
<gene>
    <name evidence="8" type="primary">rpsH</name>
    <name evidence="9" type="ordered locus">Tresu_2441</name>
</gene>
<keyword evidence="3 8" id="KW-0694">RNA-binding</keyword>
<dbReference type="Proteomes" id="UP000006852">
    <property type="component" value="Chromosome"/>
</dbReference>
<keyword evidence="4 8" id="KW-0689">Ribosomal protein</keyword>
<protein>
    <recommendedName>
        <fullName evidence="6 8">Small ribosomal subunit protein uS8</fullName>
    </recommendedName>
</protein>
<evidence type="ECO:0000256" key="2">
    <source>
        <dbReference type="ARBA" id="ARBA00022730"/>
    </source>
</evidence>
<name>F2NTX1_TRES6</name>
<dbReference type="STRING" id="869209.Tresu_2441"/>
<comment type="similarity">
    <text evidence="1 8">Belongs to the universal ribosomal protein uS8 family.</text>
</comment>
<dbReference type="GeneID" id="302999555"/>
<dbReference type="GO" id="GO:0019843">
    <property type="term" value="F:rRNA binding"/>
    <property type="evidence" value="ECO:0007669"/>
    <property type="project" value="UniProtKB-UniRule"/>
</dbReference>
<accession>F2NTX1</accession>
<dbReference type="RefSeq" id="WP_013702554.1">
    <property type="nucleotide sequence ID" value="NC_015385.1"/>
</dbReference>
<comment type="subunit">
    <text evidence="7 8">Part of the 30S ribosomal subunit. Contacts proteins S5 and S12.</text>
</comment>
<dbReference type="Gene3D" id="3.30.1370.30">
    <property type="match status" value="1"/>
</dbReference>
<evidence type="ECO:0000256" key="6">
    <source>
        <dbReference type="ARBA" id="ARBA00035258"/>
    </source>
</evidence>
<evidence type="ECO:0000313" key="9">
    <source>
        <dbReference type="EMBL" id="AEB15303.1"/>
    </source>
</evidence>
<evidence type="ECO:0000313" key="10">
    <source>
        <dbReference type="Proteomes" id="UP000006852"/>
    </source>
</evidence>
<reference evidence="9 10" key="1">
    <citation type="journal article" date="2011" name="Stand. Genomic Sci.">
        <title>Complete genome sequence of Treponema succinifaciens type strain (6091).</title>
        <authorList>
            <person name="Han C."/>
            <person name="Gronow S."/>
            <person name="Teshima H."/>
            <person name="Lapidus A."/>
            <person name="Nolan M."/>
            <person name="Lucas S."/>
            <person name="Hammon N."/>
            <person name="Deshpande S."/>
            <person name="Cheng J.F."/>
            <person name="Zeytun A."/>
            <person name="Tapia R."/>
            <person name="Goodwin L."/>
            <person name="Pitluck S."/>
            <person name="Liolios K."/>
            <person name="Pagani I."/>
            <person name="Ivanova N."/>
            <person name="Mavromatis K."/>
            <person name="Mikhailova N."/>
            <person name="Huntemann M."/>
            <person name="Pati A."/>
            <person name="Chen A."/>
            <person name="Palaniappan K."/>
            <person name="Land M."/>
            <person name="Hauser L."/>
            <person name="Brambilla E.M."/>
            <person name="Rohde M."/>
            <person name="Goker M."/>
            <person name="Woyke T."/>
            <person name="Bristow J."/>
            <person name="Eisen J.A."/>
            <person name="Markowitz V."/>
            <person name="Hugenholtz P."/>
            <person name="Kyrpides N.C."/>
            <person name="Klenk H.P."/>
            <person name="Detter J.C."/>
        </authorList>
    </citation>
    <scope>NUCLEOTIDE SEQUENCE [LARGE SCALE GENOMIC DNA]</scope>
    <source>
        <strain evidence="10">ATCC 33096 / DSM 2489 / 6091</strain>
    </source>
</reference>
<dbReference type="Gene3D" id="3.30.1490.10">
    <property type="match status" value="1"/>
</dbReference>
<dbReference type="InterPro" id="IPR000630">
    <property type="entry name" value="Ribosomal_uS8"/>
</dbReference>
<dbReference type="GO" id="GO:0005840">
    <property type="term" value="C:ribosome"/>
    <property type="evidence" value="ECO:0007669"/>
    <property type="project" value="UniProtKB-KW"/>
</dbReference>
<dbReference type="GO" id="GO:0006412">
    <property type="term" value="P:translation"/>
    <property type="evidence" value="ECO:0007669"/>
    <property type="project" value="UniProtKB-UniRule"/>
</dbReference>
<evidence type="ECO:0000256" key="7">
    <source>
        <dbReference type="ARBA" id="ARBA00046740"/>
    </source>
</evidence>
<dbReference type="InterPro" id="IPR035987">
    <property type="entry name" value="Ribosomal_uS8_sf"/>
</dbReference>
<dbReference type="EMBL" id="CP002631">
    <property type="protein sequence ID" value="AEB15303.1"/>
    <property type="molecule type" value="Genomic_DNA"/>
</dbReference>
<dbReference type="FunFam" id="3.30.1370.30:FF:000002">
    <property type="entry name" value="30S ribosomal protein S8"/>
    <property type="match status" value="1"/>
</dbReference>
<evidence type="ECO:0000256" key="3">
    <source>
        <dbReference type="ARBA" id="ARBA00022884"/>
    </source>
</evidence>
<dbReference type="SUPFAM" id="SSF56047">
    <property type="entry name" value="Ribosomal protein S8"/>
    <property type="match status" value="1"/>
</dbReference>
<dbReference type="HAMAP" id="MF_01302_B">
    <property type="entry name" value="Ribosomal_uS8_B"/>
    <property type="match status" value="1"/>
</dbReference>
<dbReference type="GO" id="GO:0003735">
    <property type="term" value="F:structural constituent of ribosome"/>
    <property type="evidence" value="ECO:0007669"/>
    <property type="project" value="InterPro"/>
</dbReference>
<keyword evidence="5 8" id="KW-0687">Ribonucleoprotein</keyword>
<dbReference type="OrthoDB" id="9802617at2"/>
<dbReference type="KEGG" id="tsu:Tresu_2441"/>